<reference evidence="2" key="1">
    <citation type="journal article" date="2020" name="mSystems">
        <title>Genome- and Community-Level Interaction Insights into Carbon Utilization and Element Cycling Functions of Hydrothermarchaeota in Hydrothermal Sediment.</title>
        <authorList>
            <person name="Zhou Z."/>
            <person name="Liu Y."/>
            <person name="Xu W."/>
            <person name="Pan J."/>
            <person name="Luo Z.H."/>
            <person name="Li M."/>
        </authorList>
    </citation>
    <scope>NUCLEOTIDE SEQUENCE [LARGE SCALE GENOMIC DNA]</scope>
    <source>
        <strain evidence="2">HyVt-485</strain>
    </source>
</reference>
<sequence>MSGFDPNDPKDDVDKRQWQAEQLARDAQQDKRREKQAKARLRRARSAQRQLKRAKKQLEDCGEMTEWEAEFIASVDERLDKYDAAFADRSKGGPMDALSQKQKQVLAAMRRKIKDIQNPKTKTPVKAKPRFGSGFK</sequence>
<feature type="region of interest" description="Disordered" evidence="1">
    <location>
        <begin position="113"/>
        <end position="136"/>
    </location>
</feature>
<feature type="region of interest" description="Disordered" evidence="1">
    <location>
        <begin position="22"/>
        <end position="50"/>
    </location>
</feature>
<comment type="caution">
    <text evidence="2">The sequence shown here is derived from an EMBL/GenBank/DDBJ whole genome shotgun (WGS) entry which is preliminary data.</text>
</comment>
<name>A0A7C5QNH8_9PROT</name>
<dbReference type="Proteomes" id="UP000885830">
    <property type="component" value="Unassembled WGS sequence"/>
</dbReference>
<dbReference type="AlphaFoldDB" id="A0A7C5QNH8"/>
<organism evidence="2">
    <name type="scientific">Hellea balneolensis</name>
    <dbReference type="NCBI Taxonomy" id="287478"/>
    <lineage>
        <taxon>Bacteria</taxon>
        <taxon>Pseudomonadati</taxon>
        <taxon>Pseudomonadota</taxon>
        <taxon>Alphaproteobacteria</taxon>
        <taxon>Maricaulales</taxon>
        <taxon>Robiginitomaculaceae</taxon>
        <taxon>Hellea</taxon>
    </lineage>
</organism>
<evidence type="ECO:0000256" key="1">
    <source>
        <dbReference type="SAM" id="MobiDB-lite"/>
    </source>
</evidence>
<feature type="compositionally biased region" description="Basic and acidic residues" evidence="1">
    <location>
        <begin position="22"/>
        <end position="37"/>
    </location>
</feature>
<dbReference type="EMBL" id="DRMJ01000066">
    <property type="protein sequence ID" value="HHL42261.1"/>
    <property type="molecule type" value="Genomic_DNA"/>
</dbReference>
<accession>A0A7C5QNH8</accession>
<evidence type="ECO:0000313" key="2">
    <source>
        <dbReference type="EMBL" id="HHL42261.1"/>
    </source>
</evidence>
<feature type="non-terminal residue" evidence="2">
    <location>
        <position position="136"/>
    </location>
</feature>
<proteinExistence type="predicted"/>
<protein>
    <submittedName>
        <fullName evidence="2">Uncharacterized protein</fullName>
    </submittedName>
</protein>
<feature type="compositionally biased region" description="Basic residues" evidence="1">
    <location>
        <begin position="38"/>
        <end position="50"/>
    </location>
</feature>
<gene>
    <name evidence="2" type="ORF">ENJ42_01465</name>
</gene>